<dbReference type="Gene3D" id="1.25.40.20">
    <property type="entry name" value="Ankyrin repeat-containing domain"/>
    <property type="match status" value="1"/>
</dbReference>
<dbReference type="AlphaFoldDB" id="A0AAI8YM80"/>
<dbReference type="Proteomes" id="UP001295740">
    <property type="component" value="Unassembled WGS sequence"/>
</dbReference>
<sequence>MSASRTLTGSFFSQVQKNWCPSRSIYFQTILRPPPLSSFMELLIDRGADPDAPDADGRTPLMLLCGQPPNIPTALLINALLLLRRRAVDVRVIDKQKRTALHHIVGGSPGAVFHSEPCSRLQVLLNYSGGALGVDARDCSDRTPLHLVLEARDPGDASRMAP</sequence>
<gene>
    <name evidence="1" type="ORF">KHLLAP_LOCUS10400</name>
</gene>
<name>A0AAI8YM80_9PEZI</name>
<organism evidence="1 2">
    <name type="scientific">Anthostomella pinea</name>
    <dbReference type="NCBI Taxonomy" id="933095"/>
    <lineage>
        <taxon>Eukaryota</taxon>
        <taxon>Fungi</taxon>
        <taxon>Dikarya</taxon>
        <taxon>Ascomycota</taxon>
        <taxon>Pezizomycotina</taxon>
        <taxon>Sordariomycetes</taxon>
        <taxon>Xylariomycetidae</taxon>
        <taxon>Xylariales</taxon>
        <taxon>Xylariaceae</taxon>
        <taxon>Anthostomella</taxon>
    </lineage>
</organism>
<evidence type="ECO:0000313" key="2">
    <source>
        <dbReference type="Proteomes" id="UP001295740"/>
    </source>
</evidence>
<keyword evidence="2" id="KW-1185">Reference proteome</keyword>
<accession>A0AAI8YM80</accession>
<proteinExistence type="predicted"/>
<dbReference type="InterPro" id="IPR036770">
    <property type="entry name" value="Ankyrin_rpt-contain_sf"/>
</dbReference>
<protein>
    <submittedName>
        <fullName evidence="1">Uu.00g058320.m01.CDS01</fullName>
    </submittedName>
</protein>
<evidence type="ECO:0000313" key="1">
    <source>
        <dbReference type="EMBL" id="CAJ2509932.1"/>
    </source>
</evidence>
<reference evidence="1" key="1">
    <citation type="submission" date="2023-10" db="EMBL/GenBank/DDBJ databases">
        <authorList>
            <person name="Hackl T."/>
        </authorList>
    </citation>
    <scope>NUCLEOTIDE SEQUENCE</scope>
</reference>
<dbReference type="SUPFAM" id="SSF48403">
    <property type="entry name" value="Ankyrin repeat"/>
    <property type="match status" value="1"/>
</dbReference>
<dbReference type="EMBL" id="CAUWAG010000013">
    <property type="protein sequence ID" value="CAJ2509932.1"/>
    <property type="molecule type" value="Genomic_DNA"/>
</dbReference>
<comment type="caution">
    <text evidence="1">The sequence shown here is derived from an EMBL/GenBank/DDBJ whole genome shotgun (WGS) entry which is preliminary data.</text>
</comment>